<evidence type="ECO:0000256" key="6">
    <source>
        <dbReference type="ARBA" id="ARBA00023136"/>
    </source>
</evidence>
<feature type="transmembrane region" description="Helical" evidence="7">
    <location>
        <begin position="90"/>
        <end position="112"/>
    </location>
</feature>
<keyword evidence="6 7" id="KW-0472">Membrane</keyword>
<dbReference type="CDD" id="cd06261">
    <property type="entry name" value="TM_PBP2"/>
    <property type="match status" value="1"/>
</dbReference>
<dbReference type="PANTHER" id="PTHR30193:SF42">
    <property type="entry name" value="ABC TRANSPORTER PERMEASE PROTEIN"/>
    <property type="match status" value="1"/>
</dbReference>
<evidence type="ECO:0000256" key="5">
    <source>
        <dbReference type="ARBA" id="ARBA00022989"/>
    </source>
</evidence>
<keyword evidence="5 7" id="KW-1133">Transmembrane helix</keyword>
<keyword evidence="2 7" id="KW-0813">Transport</keyword>
<keyword evidence="10" id="KW-1185">Reference proteome</keyword>
<feature type="transmembrane region" description="Helical" evidence="7">
    <location>
        <begin position="31"/>
        <end position="54"/>
    </location>
</feature>
<dbReference type="InterPro" id="IPR035906">
    <property type="entry name" value="MetI-like_sf"/>
</dbReference>
<dbReference type="Proteomes" id="UP001596150">
    <property type="component" value="Unassembled WGS sequence"/>
</dbReference>
<dbReference type="Gene3D" id="1.10.3720.10">
    <property type="entry name" value="MetI-like"/>
    <property type="match status" value="1"/>
</dbReference>
<dbReference type="SUPFAM" id="SSF161098">
    <property type="entry name" value="MetI-like"/>
    <property type="match status" value="1"/>
</dbReference>
<evidence type="ECO:0000313" key="10">
    <source>
        <dbReference type="Proteomes" id="UP001596150"/>
    </source>
</evidence>
<evidence type="ECO:0000256" key="3">
    <source>
        <dbReference type="ARBA" id="ARBA00022475"/>
    </source>
</evidence>
<comment type="subcellular location">
    <subcellularLocation>
        <location evidence="1 7">Cell membrane</location>
        <topology evidence="1 7">Multi-pass membrane protein</topology>
    </subcellularLocation>
</comment>
<name>A0ABW0PWI7_9HYPH</name>
<comment type="caution">
    <text evidence="9">The sequence shown here is derived from an EMBL/GenBank/DDBJ whole genome shotgun (WGS) entry which is preliminary data.</text>
</comment>
<keyword evidence="3" id="KW-1003">Cell membrane</keyword>
<feature type="transmembrane region" description="Helical" evidence="7">
    <location>
        <begin position="283"/>
        <end position="306"/>
    </location>
</feature>
<sequence length="315" mass="34972">MSSIDTDVGRRTGQANPGPSWRERLTKALPIFVLVPSLAASFVYIFVFTSWTLYISLSNSSLLPSYGFVGLDNYASLWSNRRWNIAYSNLFFFSAFYIVGAMAIGLALAILIDQRVRGEAMWRTIFLYPLAVSFIVTGTVWSWLYNPVDGIQMLVRSLGWTNFNFALASDRNTAIYAIIITGIWQSSGFAMALFLAGLRSVDQDLIKAAQIDGASTFRTYRKVILPVIAPIFLAVAVIQIQFAIKTFDLVAALTRGGPGISTTFPAIYVYDLMFQRGQIGEGAAAAMMMLAALAVVLVPYSFYVVWRHRKESRHG</sequence>
<protein>
    <submittedName>
        <fullName evidence="9">Carbohydrate ABC transporter permease</fullName>
    </submittedName>
</protein>
<dbReference type="Pfam" id="PF00528">
    <property type="entry name" value="BPD_transp_1"/>
    <property type="match status" value="1"/>
</dbReference>
<evidence type="ECO:0000256" key="4">
    <source>
        <dbReference type="ARBA" id="ARBA00022692"/>
    </source>
</evidence>
<dbReference type="InterPro" id="IPR000515">
    <property type="entry name" value="MetI-like"/>
</dbReference>
<gene>
    <name evidence="9" type="ORF">ACFPP9_14600</name>
</gene>
<evidence type="ECO:0000259" key="8">
    <source>
        <dbReference type="PROSITE" id="PS50928"/>
    </source>
</evidence>
<dbReference type="EMBL" id="JBHSML010000004">
    <property type="protein sequence ID" value="MFC5517011.1"/>
    <property type="molecule type" value="Genomic_DNA"/>
</dbReference>
<keyword evidence="4 7" id="KW-0812">Transmembrane</keyword>
<dbReference type="PANTHER" id="PTHR30193">
    <property type="entry name" value="ABC TRANSPORTER PERMEASE PROTEIN"/>
    <property type="match status" value="1"/>
</dbReference>
<comment type="similarity">
    <text evidence="7">Belongs to the binding-protein-dependent transport system permease family.</text>
</comment>
<proteinExistence type="inferred from homology"/>
<evidence type="ECO:0000256" key="2">
    <source>
        <dbReference type="ARBA" id="ARBA00022448"/>
    </source>
</evidence>
<evidence type="ECO:0000313" key="9">
    <source>
        <dbReference type="EMBL" id="MFC5517011.1"/>
    </source>
</evidence>
<feature type="transmembrane region" description="Helical" evidence="7">
    <location>
        <begin position="174"/>
        <end position="198"/>
    </location>
</feature>
<dbReference type="PROSITE" id="PS50928">
    <property type="entry name" value="ABC_TM1"/>
    <property type="match status" value="1"/>
</dbReference>
<dbReference type="InterPro" id="IPR051393">
    <property type="entry name" value="ABC_transporter_permease"/>
</dbReference>
<evidence type="ECO:0000256" key="1">
    <source>
        <dbReference type="ARBA" id="ARBA00004651"/>
    </source>
</evidence>
<dbReference type="RefSeq" id="WP_266345392.1">
    <property type="nucleotide sequence ID" value="NZ_JAPKNH010000008.1"/>
</dbReference>
<feature type="domain" description="ABC transmembrane type-1" evidence="8">
    <location>
        <begin position="87"/>
        <end position="302"/>
    </location>
</feature>
<feature type="transmembrane region" description="Helical" evidence="7">
    <location>
        <begin position="124"/>
        <end position="144"/>
    </location>
</feature>
<accession>A0ABW0PWI7</accession>
<evidence type="ECO:0000256" key="7">
    <source>
        <dbReference type="RuleBase" id="RU363032"/>
    </source>
</evidence>
<feature type="transmembrane region" description="Helical" evidence="7">
    <location>
        <begin position="223"/>
        <end position="244"/>
    </location>
</feature>
<reference evidence="10" key="1">
    <citation type="journal article" date="2019" name="Int. J. Syst. Evol. Microbiol.">
        <title>The Global Catalogue of Microorganisms (GCM) 10K type strain sequencing project: providing services to taxonomists for standard genome sequencing and annotation.</title>
        <authorList>
            <consortium name="The Broad Institute Genomics Platform"/>
            <consortium name="The Broad Institute Genome Sequencing Center for Infectious Disease"/>
            <person name="Wu L."/>
            <person name="Ma J."/>
        </authorList>
    </citation>
    <scope>NUCLEOTIDE SEQUENCE [LARGE SCALE GENOMIC DNA]</scope>
    <source>
        <strain evidence="10">KACC 12633</strain>
    </source>
</reference>
<organism evidence="9 10">
    <name type="scientific">Kaistia terrae</name>
    <dbReference type="NCBI Taxonomy" id="537017"/>
    <lineage>
        <taxon>Bacteria</taxon>
        <taxon>Pseudomonadati</taxon>
        <taxon>Pseudomonadota</taxon>
        <taxon>Alphaproteobacteria</taxon>
        <taxon>Hyphomicrobiales</taxon>
        <taxon>Kaistiaceae</taxon>
        <taxon>Kaistia</taxon>
    </lineage>
</organism>